<protein>
    <submittedName>
        <fullName evidence="1">Uncharacterized protein</fullName>
    </submittedName>
</protein>
<dbReference type="OrthoDB" id="1534647at2759"/>
<comment type="caution">
    <text evidence="1">The sequence shown here is derived from an EMBL/GenBank/DDBJ whole genome shotgun (WGS) entry which is preliminary data.</text>
</comment>
<dbReference type="EMBL" id="JAJAGQ010000003">
    <property type="protein sequence ID" value="KAJ8567076.1"/>
    <property type="molecule type" value="Genomic_DNA"/>
</dbReference>
<sequence length="154" mass="17571">MVVIVIIFLTRMIGCVICNAFLCLTSIWQTVWKDDEYDRVVEEIIIDAPNLKSFEYYGGLTSFPGIKASHGLEFVKLHLRPKVLNARWYICSRTILDSFSHSKHLILICQSEQDIIFPDELTETLLLAINSMENLELQIDSSTASSQKILDGFI</sequence>
<organism evidence="1 2">
    <name type="scientific">Anisodus acutangulus</name>
    <dbReference type="NCBI Taxonomy" id="402998"/>
    <lineage>
        <taxon>Eukaryota</taxon>
        <taxon>Viridiplantae</taxon>
        <taxon>Streptophyta</taxon>
        <taxon>Embryophyta</taxon>
        <taxon>Tracheophyta</taxon>
        <taxon>Spermatophyta</taxon>
        <taxon>Magnoliopsida</taxon>
        <taxon>eudicotyledons</taxon>
        <taxon>Gunneridae</taxon>
        <taxon>Pentapetalae</taxon>
        <taxon>asterids</taxon>
        <taxon>lamiids</taxon>
        <taxon>Solanales</taxon>
        <taxon>Solanaceae</taxon>
        <taxon>Solanoideae</taxon>
        <taxon>Hyoscyameae</taxon>
        <taxon>Anisodus</taxon>
    </lineage>
</organism>
<dbReference type="AlphaFoldDB" id="A0A9Q1RQH0"/>
<gene>
    <name evidence="1" type="ORF">K7X08_019284</name>
</gene>
<proteinExistence type="predicted"/>
<evidence type="ECO:0000313" key="1">
    <source>
        <dbReference type="EMBL" id="KAJ8567076.1"/>
    </source>
</evidence>
<accession>A0A9Q1RQH0</accession>
<name>A0A9Q1RQH0_9SOLA</name>
<evidence type="ECO:0000313" key="2">
    <source>
        <dbReference type="Proteomes" id="UP001152561"/>
    </source>
</evidence>
<keyword evidence="2" id="KW-1185">Reference proteome</keyword>
<reference evidence="2" key="1">
    <citation type="journal article" date="2023" name="Proc. Natl. Acad. Sci. U.S.A.">
        <title>Genomic and structural basis for evolution of tropane alkaloid biosynthesis.</title>
        <authorList>
            <person name="Wanga Y.-J."/>
            <person name="Taina T."/>
            <person name="Yua J.-Y."/>
            <person name="Lia J."/>
            <person name="Xua B."/>
            <person name="Chenc J."/>
            <person name="D'Auriad J.C."/>
            <person name="Huanga J.-P."/>
            <person name="Huanga S.-X."/>
        </authorList>
    </citation>
    <scope>NUCLEOTIDE SEQUENCE [LARGE SCALE GENOMIC DNA]</scope>
    <source>
        <strain evidence="2">cv. KIB-2019</strain>
    </source>
</reference>
<dbReference type="Proteomes" id="UP001152561">
    <property type="component" value="Unassembled WGS sequence"/>
</dbReference>